<name>A0A8J6E9V1_9EUKA</name>
<dbReference type="EMBL" id="JAHDYR010000020">
    <property type="protein sequence ID" value="KAG9393850.1"/>
    <property type="molecule type" value="Genomic_DNA"/>
</dbReference>
<dbReference type="SUPFAM" id="SSF53474">
    <property type="entry name" value="alpha/beta-Hydrolases"/>
    <property type="match status" value="1"/>
</dbReference>
<keyword evidence="3" id="KW-1185">Reference proteome</keyword>
<evidence type="ECO:0000313" key="2">
    <source>
        <dbReference type="EMBL" id="KAG9393850.1"/>
    </source>
</evidence>
<organism evidence="2 3">
    <name type="scientific">Carpediemonas membranifera</name>
    <dbReference type="NCBI Taxonomy" id="201153"/>
    <lineage>
        <taxon>Eukaryota</taxon>
        <taxon>Metamonada</taxon>
        <taxon>Carpediemonas-like organisms</taxon>
        <taxon>Carpediemonas</taxon>
    </lineage>
</organism>
<dbReference type="PANTHER" id="PTHR42886">
    <property type="entry name" value="RE40534P-RELATED"/>
    <property type="match status" value="1"/>
</dbReference>
<comment type="caution">
    <text evidence="2">The sequence shown here is derived from an EMBL/GenBank/DDBJ whole genome shotgun (WGS) entry which is preliminary data.</text>
</comment>
<reference evidence="2" key="1">
    <citation type="submission" date="2021-05" db="EMBL/GenBank/DDBJ databases">
        <title>A free-living protist that lacks canonical eukaryotic 1 DNA replication and segregation systems.</title>
        <authorList>
            <person name="Salas-Leiva D.E."/>
            <person name="Tromer E.C."/>
            <person name="Curtis B.A."/>
            <person name="Jerlstrom-Hultqvist J."/>
            <person name="Kolisko M."/>
            <person name="Yi Z."/>
            <person name="Salas-Leiva J.S."/>
            <person name="Gallot-Lavallee L."/>
            <person name="Kops G.J.P.L."/>
            <person name="Archibald J.M."/>
            <person name="Simpson A.G.B."/>
            <person name="Roger A.J."/>
        </authorList>
    </citation>
    <scope>NUCLEOTIDE SEQUENCE</scope>
    <source>
        <strain evidence="2">BICM</strain>
    </source>
</reference>
<proteinExistence type="predicted"/>
<dbReference type="InterPro" id="IPR029058">
    <property type="entry name" value="AB_hydrolase_fold"/>
</dbReference>
<evidence type="ECO:0000259" key="1">
    <source>
        <dbReference type="Pfam" id="PF12697"/>
    </source>
</evidence>
<dbReference type="OrthoDB" id="9988524at2759"/>
<accession>A0A8J6E9V1</accession>
<dbReference type="Gene3D" id="3.40.50.1820">
    <property type="entry name" value="alpha/beta hydrolase"/>
    <property type="match status" value="1"/>
</dbReference>
<keyword evidence="2" id="KW-0378">Hydrolase</keyword>
<dbReference type="AlphaFoldDB" id="A0A8J6E9V1"/>
<gene>
    <name evidence="2" type="ORF">J8273_4713</name>
</gene>
<dbReference type="GO" id="GO:0016787">
    <property type="term" value="F:hydrolase activity"/>
    <property type="evidence" value="ECO:0007669"/>
    <property type="project" value="UniProtKB-KW"/>
</dbReference>
<feature type="domain" description="AB hydrolase-1" evidence="1">
    <location>
        <begin position="34"/>
        <end position="240"/>
    </location>
</feature>
<dbReference type="Proteomes" id="UP000717585">
    <property type="component" value="Unassembled WGS sequence"/>
</dbReference>
<protein>
    <submittedName>
        <fullName evidence="2">Alpha/beta hydrolase family</fullName>
    </submittedName>
</protein>
<dbReference type="Pfam" id="PF12697">
    <property type="entry name" value="Abhydrolase_6"/>
    <property type="match status" value="1"/>
</dbReference>
<evidence type="ECO:0000313" key="3">
    <source>
        <dbReference type="Proteomes" id="UP000717585"/>
    </source>
</evidence>
<sequence length="255" mass="27540">MELEDSRLVGEIVRIPHNDAHLVGKFIECGKKLVIFAHGLGAHKDQRFLAYLAAHLPGYSTIRFDMPGNGDSPGMFTLGYQAEVDAIDSVVNWALARGLAPTLVVGHSKGADEVLLHAAQRASVPAVVALSGRGDMAVQPEGRYSTQQMAQLASTGQFIKRFGDVDRVVTQAMMDERVSLDMRQISAIPPSVCVTVVHGTADEIIPYKDADLLTQYIGAGGCEATRVLFEGCDHGYHGFEARVRDLLADILAQVI</sequence>
<dbReference type="PANTHER" id="PTHR42886:SF53">
    <property type="entry name" value="ALPHA_BETA-HYDROLASES SUPERFAMILY PROTEIN"/>
    <property type="match status" value="1"/>
</dbReference>
<dbReference type="InterPro" id="IPR000073">
    <property type="entry name" value="AB_hydrolase_1"/>
</dbReference>